<feature type="region of interest" description="Disordered" evidence="6">
    <location>
        <begin position="1118"/>
        <end position="1166"/>
    </location>
</feature>
<feature type="region of interest" description="Disordered" evidence="6">
    <location>
        <begin position="1309"/>
        <end position="1417"/>
    </location>
</feature>
<feature type="binding site" evidence="4">
    <location>
        <begin position="6"/>
        <end position="13"/>
    </location>
    <ligand>
        <name>ATP</name>
        <dbReference type="ChEBI" id="CHEBI:30616"/>
    </ligand>
</feature>
<dbReference type="GO" id="GO:0007018">
    <property type="term" value="P:microtubule-based movement"/>
    <property type="evidence" value="ECO:0007669"/>
    <property type="project" value="InterPro"/>
</dbReference>
<feature type="compositionally biased region" description="Polar residues" evidence="6">
    <location>
        <begin position="1625"/>
        <end position="1634"/>
    </location>
</feature>
<feature type="domain" description="TFIIS N-terminal" evidence="8">
    <location>
        <begin position="758"/>
        <end position="838"/>
    </location>
</feature>
<feature type="region of interest" description="Disordered" evidence="6">
    <location>
        <begin position="857"/>
        <end position="876"/>
    </location>
</feature>
<dbReference type="PROSITE" id="PS50067">
    <property type="entry name" value="KINESIN_MOTOR_2"/>
    <property type="match status" value="1"/>
</dbReference>
<feature type="compositionally biased region" description="Low complexity" evidence="6">
    <location>
        <begin position="1372"/>
        <end position="1387"/>
    </location>
</feature>
<gene>
    <name evidence="9" type="ORF">Pyn_14938</name>
</gene>
<feature type="compositionally biased region" description="Polar residues" evidence="6">
    <location>
        <begin position="1282"/>
        <end position="1291"/>
    </location>
</feature>
<evidence type="ECO:0000256" key="2">
    <source>
        <dbReference type="ARBA" id="ARBA00022840"/>
    </source>
</evidence>
<feature type="compositionally biased region" description="Polar residues" evidence="6">
    <location>
        <begin position="1402"/>
        <end position="1414"/>
    </location>
</feature>
<evidence type="ECO:0000256" key="3">
    <source>
        <dbReference type="ARBA" id="ARBA00023175"/>
    </source>
</evidence>
<dbReference type="InterPro" id="IPR017923">
    <property type="entry name" value="TFIIS_N"/>
</dbReference>
<dbReference type="Pfam" id="PF08711">
    <property type="entry name" value="Med26"/>
    <property type="match status" value="1"/>
</dbReference>
<evidence type="ECO:0000256" key="1">
    <source>
        <dbReference type="ARBA" id="ARBA00022741"/>
    </source>
</evidence>
<keyword evidence="2 4" id="KW-0067">ATP-binding</keyword>
<dbReference type="InterPro" id="IPR027417">
    <property type="entry name" value="P-loop_NTPase"/>
</dbReference>
<dbReference type="PROSITE" id="PS00411">
    <property type="entry name" value="KINESIN_MOTOR_1"/>
    <property type="match status" value="1"/>
</dbReference>
<dbReference type="GO" id="GO:0003777">
    <property type="term" value="F:microtubule motor activity"/>
    <property type="evidence" value="ECO:0007669"/>
    <property type="project" value="InterPro"/>
</dbReference>
<feature type="region of interest" description="Disordered" evidence="6">
    <location>
        <begin position="1270"/>
        <end position="1293"/>
    </location>
</feature>
<proteinExistence type="inferred from homology"/>
<feature type="compositionally biased region" description="Polar residues" evidence="6">
    <location>
        <begin position="1317"/>
        <end position="1337"/>
    </location>
</feature>
<evidence type="ECO:0000313" key="9">
    <source>
        <dbReference type="EMBL" id="PQQ21581.1"/>
    </source>
</evidence>
<evidence type="ECO:0000259" key="8">
    <source>
        <dbReference type="PROSITE" id="PS51319"/>
    </source>
</evidence>
<evidence type="ECO:0000256" key="4">
    <source>
        <dbReference type="PROSITE-ProRule" id="PRU00283"/>
    </source>
</evidence>
<name>A0A314ZX89_PRUYE</name>
<dbReference type="Gene3D" id="1.20.930.10">
    <property type="entry name" value="Conserved domain common to transcription factors TFIIS, elongin A, CRSP70"/>
    <property type="match status" value="1"/>
</dbReference>
<keyword evidence="5" id="KW-0539">Nucleus</keyword>
<dbReference type="InterPro" id="IPR001752">
    <property type="entry name" value="Kinesin_motor_dom"/>
</dbReference>
<comment type="subcellular location">
    <subcellularLocation>
        <location evidence="5">Nucleus</location>
    </subcellularLocation>
</comment>
<comment type="similarity">
    <text evidence="4">Belongs to the TRAFAC class myosin-kinesin ATPase superfamily. Kinesin family.</text>
</comment>
<evidence type="ECO:0000313" key="10">
    <source>
        <dbReference type="Proteomes" id="UP000250321"/>
    </source>
</evidence>
<dbReference type="SUPFAM" id="SSF52540">
    <property type="entry name" value="P-loop containing nucleoside triphosphate hydrolases"/>
    <property type="match status" value="1"/>
</dbReference>
<keyword evidence="1 4" id="KW-0547">Nucleotide-binding</keyword>
<dbReference type="Pfam" id="PF00225">
    <property type="entry name" value="Kinesin"/>
    <property type="match status" value="2"/>
</dbReference>
<feature type="region of interest" description="Disordered" evidence="6">
    <location>
        <begin position="909"/>
        <end position="973"/>
    </location>
</feature>
<feature type="region of interest" description="Disordered" evidence="6">
    <location>
        <begin position="1591"/>
        <end position="1634"/>
    </location>
</feature>
<keyword evidence="10" id="KW-1185">Reference proteome</keyword>
<dbReference type="STRING" id="2094558.A0A314ZX89"/>
<feature type="compositionally biased region" description="Basic and acidic residues" evidence="6">
    <location>
        <begin position="921"/>
        <end position="941"/>
    </location>
</feature>
<accession>A0A314ZX89</accession>
<dbReference type="GO" id="GO:0005524">
    <property type="term" value="F:ATP binding"/>
    <property type="evidence" value="ECO:0007669"/>
    <property type="project" value="UniProtKB-UniRule"/>
</dbReference>
<evidence type="ECO:0000256" key="6">
    <source>
        <dbReference type="SAM" id="MobiDB-lite"/>
    </source>
</evidence>
<feature type="compositionally biased region" description="Basic and acidic residues" evidence="6">
    <location>
        <begin position="862"/>
        <end position="874"/>
    </location>
</feature>
<dbReference type="InterPro" id="IPR035441">
    <property type="entry name" value="TFIIS/LEDGF_dom_sf"/>
</dbReference>
<feature type="compositionally biased region" description="Basic and acidic residues" evidence="6">
    <location>
        <begin position="1390"/>
        <end position="1401"/>
    </location>
</feature>
<dbReference type="Proteomes" id="UP000250321">
    <property type="component" value="Unassembled WGS sequence"/>
</dbReference>
<feature type="compositionally biased region" description="Basic and acidic residues" evidence="6">
    <location>
        <begin position="1124"/>
        <end position="1135"/>
    </location>
</feature>
<comment type="caution">
    <text evidence="9">The sequence shown here is derived from an EMBL/GenBank/DDBJ whole genome shotgun (WGS) entry which is preliminary data.</text>
</comment>
<dbReference type="InterPro" id="IPR036961">
    <property type="entry name" value="Kinesin_motor_dom_sf"/>
</dbReference>
<dbReference type="PANTHER" id="PTHR47292:SF1">
    <property type="entry name" value="TRANSCRIPTION ELONGATION FACTOR (TFIIS) FAMILY PROTEIN"/>
    <property type="match status" value="1"/>
</dbReference>
<reference evidence="9 10" key="1">
    <citation type="submission" date="2018-02" db="EMBL/GenBank/DDBJ databases">
        <title>Draft genome of wild Prunus yedoensis var. nudiflora.</title>
        <authorList>
            <person name="Baek S."/>
            <person name="Kim J.-H."/>
            <person name="Choi K."/>
            <person name="Kim G.-B."/>
            <person name="Cho A."/>
            <person name="Jang H."/>
            <person name="Shin C.-H."/>
            <person name="Yu H.-J."/>
            <person name="Mun J.-H."/>
        </authorList>
    </citation>
    <scope>NUCLEOTIDE SEQUENCE [LARGE SCALE GENOMIC DNA]</scope>
    <source>
        <strain evidence="10">cv. Jeju island</strain>
        <tissue evidence="9">Leaf</tissue>
    </source>
</reference>
<sequence length="1634" mass="178746">MLAALGPSGSGKTHTVFGCPRQPGMVPLALQHIFKQTRGSNSESMRSFFISIFEISSERGKGERLFDLSLMEIAISDARQAESIIAQAMLKRATGMTNANSQSSRSQCIINIRGVADKSNGEGNDQANDGVLSIVDLAGAEREKRTGNQGARLLESNFINNTSMVFGLCLRSLLEHQKNPKKPLQKHFQNSLLTKYLREYLEGKKRMALILTVKSGEEDYRDTSYVLRQASPYMEIKYNTVEEPSNISYNKRHVQALSRSERHKRMKVTGSDACLIDKGKSIEAENGLCEEGSLKSSEPGICKVDMSGCAPSKSGCADSGEGERNHQIMQSFAKALWNVLKQYKEKLKVADNEIQHLRESLVMESTKYIELKKELNDIKSSCACSHRKSVEVSVVELDKNFHERVPLQINVDEVKSLDVREVSASCLELENPNELDHQACESLSGSGNSAEDLCESKCVRLEDSYSSANVAGFMVNSSRSLHRKDSCSSVELDRMLSGRMRLDTCCQALQSGESERRVLHGSSPSQRDCRAVDVEDEIEKPRESLILLRRRRKKILCQVRVRNDCEPRVTKAEESKECELIDIPDSEPRVTTTATKARKPKRRLLPATSLLLRHFSTLDIEDDDEKPKVGKKKSGVEERKITQGSISLLRLLKSDLPRVFEFVHEGLEYFLFVDPYQEVSIYTRQQCYFTNIVLKAYCSSQWKLKFWCSTWTSSISEKDSIANNVGDATRQWAAVASTIAATENKDCLDLFIQLDGLWFVDRWLKDAQNLGNDTNESFVEESITALLRALEKLHIDNKRSISSGIWSTVKSLLGHKSTMVQDRARLLFDSWKQDVENAGTSGGLQLESADAVLSNKQSPTHKLLDNADIKDRSPDPLASAVVMDPIQESPIKDESSICSVGGTTSIGTSSFPVAKLSNVDGHSDTPKSNELSKNENQDEKVNSSPQRLGVTDISSGPGLVEPGVGSSGADGSNSEVFATDSVLQKSVNANQDDSCQKFTALANEGTAASDPNCVMDDARAVNHCSTTVQDGECCSNTPHDLSGNGSMSGKLEDLETSSRMAEPGAVDEDMEHVSDEGEELTTADDIDHEYGMVDALEVARQVAQEVEREVVDYREPYCSSSSEKISEGGLRRADSPDSINGEQDLPTHVSPKEAATEQSHSAEVNPEREGHIVNSENVGTIPERCTNDMESSQVTEAAQEPELIPEKSVCNFFDLNQEVCSDEMDRPVNPVSTPIPVSRPVAAAGLPVAPLQFEGAIGWKGSAATSAFRRASPRRFSDGDKNISTGATSDGSKQRLDCLDIDLNVAEGGDDLGKQIPVSSGLPSGESSVEVSQNRSGRPNLDLNRIDDDGDALPSDLRVEGQFLNNRHGRRSPSPASSSSSMQPSMRNFDLNDRPYFHNDSTDQGPGKSSQTANAYGWPKPDASVISIMGTRVEINRTDAAQTLSLANGKAIETAADVSMARTGNLLDMGSTVSYTHSPVFGYNGLATGPTMSFSSAMYGPGGTIPYMVDSRGAPVVPQIMASPSVVPPPFSQSPFIMNLSATAQPGLNGAGPSRPPSFDLNSGFMVEGGNRDSGLRHLFIHGQGARSMEDHLRNNLQPPPSSSTVGGKRKEPDSGWESFPFSYRHQQQHQPWR</sequence>
<dbReference type="InterPro" id="IPR019821">
    <property type="entry name" value="Kinesin_motor_CS"/>
</dbReference>
<dbReference type="SUPFAM" id="SSF47676">
    <property type="entry name" value="Conserved domain common to transcription factors TFIIS, elongin A, CRSP70"/>
    <property type="match status" value="1"/>
</dbReference>
<protein>
    <recommendedName>
        <fullName evidence="11">Kinesin motor domain-containing protein</fullName>
    </recommendedName>
</protein>
<dbReference type="SMART" id="SM00129">
    <property type="entry name" value="KISc"/>
    <property type="match status" value="1"/>
</dbReference>
<organism evidence="9 10">
    <name type="scientific">Prunus yedoensis var. nudiflora</name>
    <dbReference type="NCBI Taxonomy" id="2094558"/>
    <lineage>
        <taxon>Eukaryota</taxon>
        <taxon>Viridiplantae</taxon>
        <taxon>Streptophyta</taxon>
        <taxon>Embryophyta</taxon>
        <taxon>Tracheophyta</taxon>
        <taxon>Spermatophyta</taxon>
        <taxon>Magnoliopsida</taxon>
        <taxon>eudicotyledons</taxon>
        <taxon>Gunneridae</taxon>
        <taxon>Pentapetalae</taxon>
        <taxon>rosids</taxon>
        <taxon>fabids</taxon>
        <taxon>Rosales</taxon>
        <taxon>Rosaceae</taxon>
        <taxon>Amygdaloideae</taxon>
        <taxon>Amygdaleae</taxon>
        <taxon>Prunus</taxon>
    </lineage>
</organism>
<dbReference type="PROSITE" id="PS51319">
    <property type="entry name" value="TFIIS_N"/>
    <property type="match status" value="1"/>
</dbReference>
<dbReference type="GO" id="GO:0008017">
    <property type="term" value="F:microtubule binding"/>
    <property type="evidence" value="ECO:0007669"/>
    <property type="project" value="InterPro"/>
</dbReference>
<keyword evidence="3 4" id="KW-0505">Motor protein</keyword>
<dbReference type="Gene3D" id="3.40.850.10">
    <property type="entry name" value="Kinesin motor domain"/>
    <property type="match status" value="1"/>
</dbReference>
<dbReference type="EMBL" id="PJQY01000008">
    <property type="protein sequence ID" value="PQQ21581.1"/>
    <property type="molecule type" value="Genomic_DNA"/>
</dbReference>
<feature type="domain" description="Kinesin motor" evidence="7">
    <location>
        <begin position="1"/>
        <end position="236"/>
    </location>
</feature>
<evidence type="ECO:0000259" key="7">
    <source>
        <dbReference type="PROSITE" id="PS50067"/>
    </source>
</evidence>
<evidence type="ECO:0000256" key="5">
    <source>
        <dbReference type="PROSITE-ProRule" id="PRU00649"/>
    </source>
</evidence>
<dbReference type="OrthoDB" id="1595674at2759"/>
<dbReference type="PRINTS" id="PR00380">
    <property type="entry name" value="KINESINHEAVY"/>
</dbReference>
<dbReference type="GO" id="GO:0005634">
    <property type="term" value="C:nucleus"/>
    <property type="evidence" value="ECO:0007669"/>
    <property type="project" value="UniProtKB-SubCell"/>
</dbReference>
<evidence type="ECO:0008006" key="11">
    <source>
        <dbReference type="Google" id="ProtNLM"/>
    </source>
</evidence>
<dbReference type="PANTHER" id="PTHR47292">
    <property type="entry name" value="TRANSCRIPTION ELONGATION FACTOR (TFIIS) FAMILY PROTEIN-RELATED"/>
    <property type="match status" value="1"/>
</dbReference>